<dbReference type="CDD" id="cd03257">
    <property type="entry name" value="ABC_NikE_OppD_transporters"/>
    <property type="match status" value="1"/>
</dbReference>
<dbReference type="InterPro" id="IPR003593">
    <property type="entry name" value="AAA+_ATPase"/>
</dbReference>
<evidence type="ECO:0000256" key="3">
    <source>
        <dbReference type="ARBA" id="ARBA00022448"/>
    </source>
</evidence>
<dbReference type="InterPro" id="IPR017871">
    <property type="entry name" value="ABC_transporter-like_CS"/>
</dbReference>
<accession>A0A418KVF3</accession>
<keyword evidence="7" id="KW-0472">Membrane</keyword>
<keyword evidence="5" id="KW-0547">Nucleotide-binding</keyword>
<comment type="subcellular location">
    <subcellularLocation>
        <location evidence="1">Cell membrane</location>
        <topology evidence="1">Peripheral membrane protein</topology>
    </subcellularLocation>
</comment>
<dbReference type="SMART" id="SM00382">
    <property type="entry name" value="AAA"/>
    <property type="match status" value="1"/>
</dbReference>
<evidence type="ECO:0000256" key="7">
    <source>
        <dbReference type="ARBA" id="ARBA00023136"/>
    </source>
</evidence>
<evidence type="ECO:0000256" key="2">
    <source>
        <dbReference type="ARBA" id="ARBA00005417"/>
    </source>
</evidence>
<dbReference type="SUPFAM" id="SSF52540">
    <property type="entry name" value="P-loop containing nucleoside triphosphate hydrolases"/>
    <property type="match status" value="1"/>
</dbReference>
<keyword evidence="4" id="KW-1003">Cell membrane</keyword>
<evidence type="ECO:0000256" key="6">
    <source>
        <dbReference type="ARBA" id="ARBA00022840"/>
    </source>
</evidence>
<evidence type="ECO:0000259" key="9">
    <source>
        <dbReference type="PROSITE" id="PS50893"/>
    </source>
</evidence>
<evidence type="ECO:0000256" key="1">
    <source>
        <dbReference type="ARBA" id="ARBA00004202"/>
    </source>
</evidence>
<gene>
    <name evidence="10" type="ORF">DY240_04465</name>
</gene>
<keyword evidence="3" id="KW-0813">Transport</keyword>
<organism evidence="10 11">
    <name type="scientific">Jiangella rhizosphaerae</name>
    <dbReference type="NCBI Taxonomy" id="2293569"/>
    <lineage>
        <taxon>Bacteria</taxon>
        <taxon>Bacillati</taxon>
        <taxon>Actinomycetota</taxon>
        <taxon>Actinomycetes</taxon>
        <taxon>Jiangellales</taxon>
        <taxon>Jiangellaceae</taxon>
        <taxon>Jiangella</taxon>
    </lineage>
</organism>
<name>A0A418KVF3_9ACTN</name>
<dbReference type="FunFam" id="3.40.50.300:FF:000016">
    <property type="entry name" value="Oligopeptide ABC transporter ATP-binding component"/>
    <property type="match status" value="1"/>
</dbReference>
<dbReference type="Gene3D" id="3.40.50.300">
    <property type="entry name" value="P-loop containing nucleotide triphosphate hydrolases"/>
    <property type="match status" value="1"/>
</dbReference>
<comment type="caution">
    <text evidence="10">The sequence shown here is derived from an EMBL/GenBank/DDBJ whole genome shotgun (WGS) entry which is preliminary data.</text>
</comment>
<protein>
    <submittedName>
        <fullName evidence="10">ABC transporter ATP-binding protein</fullName>
    </submittedName>
</protein>
<dbReference type="EMBL" id="QUAL01000037">
    <property type="protein sequence ID" value="RIQ34063.1"/>
    <property type="molecule type" value="Genomic_DNA"/>
</dbReference>
<dbReference type="GO" id="GO:0015833">
    <property type="term" value="P:peptide transport"/>
    <property type="evidence" value="ECO:0007669"/>
    <property type="project" value="InterPro"/>
</dbReference>
<dbReference type="PANTHER" id="PTHR43297">
    <property type="entry name" value="OLIGOPEPTIDE TRANSPORT ATP-BINDING PROTEIN APPD"/>
    <property type="match status" value="1"/>
</dbReference>
<dbReference type="Proteomes" id="UP000284057">
    <property type="component" value="Unassembled WGS sequence"/>
</dbReference>
<keyword evidence="6 10" id="KW-0067">ATP-binding</keyword>
<dbReference type="NCBIfam" id="TIGR01727">
    <property type="entry name" value="oligo_HPY"/>
    <property type="match status" value="1"/>
</dbReference>
<dbReference type="GO" id="GO:0005886">
    <property type="term" value="C:plasma membrane"/>
    <property type="evidence" value="ECO:0007669"/>
    <property type="project" value="UniProtKB-SubCell"/>
</dbReference>
<sequence>MVDGGDPGPGDLRHGPVPEHPRRRGQHGAQPAPAADRPGPAEGGDTVTATPLLEVEDLHLSYELRDRTVHALQGATLHVGRSEIVGIVGESGSGKSTVARAALGLLPWGVAHITGGAIRVEGADVTRFGPRQWPKLRGHPLAMVFQDPLSFLNPVVRVGRQIAEGVAKHDPGADRTRRVAELLDLVRLPAEVAQSFPHELSGGMRQRVLLAIALGCRPKLLVADEPTTALDVTTQADIIALLRDIRDTLDLSILLISHDLAVVATMCDRIYTMYGGHTVETGPTADVLRRPGHPYTYGLMQSARAVRDEHGRYATIPGQPPNLAVEFPGCPFSGRCPVEVEPCGTRFPPSARVSGAETHLAWCWRLVEQHAGDVAVTA</sequence>
<dbReference type="PROSITE" id="PS50893">
    <property type="entry name" value="ABC_TRANSPORTER_2"/>
    <property type="match status" value="1"/>
</dbReference>
<dbReference type="Pfam" id="PF08352">
    <property type="entry name" value="oligo_HPY"/>
    <property type="match status" value="1"/>
</dbReference>
<reference evidence="10 11" key="1">
    <citation type="submission" date="2018-09" db="EMBL/GenBank/DDBJ databases">
        <title>Isolation, diversity and antifungal activity of actinobacteria from wheat.</title>
        <authorList>
            <person name="Han C."/>
        </authorList>
    </citation>
    <scope>NUCLEOTIDE SEQUENCE [LARGE SCALE GENOMIC DNA]</scope>
    <source>
        <strain evidence="10 11">NEAU-YY265</strain>
    </source>
</reference>
<dbReference type="InterPro" id="IPR050388">
    <property type="entry name" value="ABC_Ni/Peptide_Import"/>
</dbReference>
<keyword evidence="11" id="KW-1185">Reference proteome</keyword>
<dbReference type="GO" id="GO:0016887">
    <property type="term" value="F:ATP hydrolysis activity"/>
    <property type="evidence" value="ECO:0007669"/>
    <property type="project" value="InterPro"/>
</dbReference>
<evidence type="ECO:0000256" key="5">
    <source>
        <dbReference type="ARBA" id="ARBA00022741"/>
    </source>
</evidence>
<dbReference type="PANTHER" id="PTHR43297:SF2">
    <property type="entry name" value="DIPEPTIDE TRANSPORT ATP-BINDING PROTEIN DPPD"/>
    <property type="match status" value="1"/>
</dbReference>
<dbReference type="Pfam" id="PF00005">
    <property type="entry name" value="ABC_tran"/>
    <property type="match status" value="1"/>
</dbReference>
<dbReference type="InterPro" id="IPR027417">
    <property type="entry name" value="P-loop_NTPase"/>
</dbReference>
<dbReference type="AlphaFoldDB" id="A0A418KVF3"/>
<dbReference type="GO" id="GO:0005524">
    <property type="term" value="F:ATP binding"/>
    <property type="evidence" value="ECO:0007669"/>
    <property type="project" value="UniProtKB-KW"/>
</dbReference>
<feature type="domain" description="ABC transporter" evidence="9">
    <location>
        <begin position="53"/>
        <end position="300"/>
    </location>
</feature>
<dbReference type="InterPro" id="IPR003439">
    <property type="entry name" value="ABC_transporter-like_ATP-bd"/>
</dbReference>
<evidence type="ECO:0000256" key="8">
    <source>
        <dbReference type="SAM" id="MobiDB-lite"/>
    </source>
</evidence>
<dbReference type="InterPro" id="IPR013563">
    <property type="entry name" value="Oligopep_ABC_C"/>
</dbReference>
<dbReference type="PROSITE" id="PS00211">
    <property type="entry name" value="ABC_TRANSPORTER_1"/>
    <property type="match status" value="1"/>
</dbReference>
<evidence type="ECO:0000313" key="11">
    <source>
        <dbReference type="Proteomes" id="UP000284057"/>
    </source>
</evidence>
<feature type="compositionally biased region" description="Basic and acidic residues" evidence="8">
    <location>
        <begin position="11"/>
        <end position="20"/>
    </location>
</feature>
<proteinExistence type="inferred from homology"/>
<feature type="region of interest" description="Disordered" evidence="8">
    <location>
        <begin position="1"/>
        <end position="47"/>
    </location>
</feature>
<evidence type="ECO:0000313" key="10">
    <source>
        <dbReference type="EMBL" id="RIQ34063.1"/>
    </source>
</evidence>
<comment type="similarity">
    <text evidence="2">Belongs to the ABC transporter superfamily.</text>
</comment>
<evidence type="ECO:0000256" key="4">
    <source>
        <dbReference type="ARBA" id="ARBA00022475"/>
    </source>
</evidence>